<protein>
    <submittedName>
        <fullName evidence="1">Uncharacterized protein</fullName>
    </submittedName>
</protein>
<evidence type="ECO:0000313" key="1">
    <source>
        <dbReference type="EMBL" id="VEL24879.1"/>
    </source>
</evidence>
<keyword evidence="2" id="KW-1185">Reference proteome</keyword>
<comment type="caution">
    <text evidence="1">The sequence shown here is derived from an EMBL/GenBank/DDBJ whole genome shotgun (WGS) entry which is preliminary data.</text>
</comment>
<proteinExistence type="predicted"/>
<sequence length="80" mass="8823">MVPRVSLPPRDRRVESQFAGVYKSRSGLELAHFILHLGSWKAELVTLQASVCLLFDLASARGHKPGDATMLAEDMQMALT</sequence>
<dbReference type="EMBL" id="CAAALY010070269">
    <property type="protein sequence ID" value="VEL24879.1"/>
    <property type="molecule type" value="Genomic_DNA"/>
</dbReference>
<reference evidence="1" key="1">
    <citation type="submission" date="2018-11" db="EMBL/GenBank/DDBJ databases">
        <authorList>
            <consortium name="Pathogen Informatics"/>
        </authorList>
    </citation>
    <scope>NUCLEOTIDE SEQUENCE</scope>
</reference>
<evidence type="ECO:0000313" key="2">
    <source>
        <dbReference type="Proteomes" id="UP000784294"/>
    </source>
</evidence>
<dbReference type="Proteomes" id="UP000784294">
    <property type="component" value="Unassembled WGS sequence"/>
</dbReference>
<organism evidence="1 2">
    <name type="scientific">Protopolystoma xenopodis</name>
    <dbReference type="NCBI Taxonomy" id="117903"/>
    <lineage>
        <taxon>Eukaryota</taxon>
        <taxon>Metazoa</taxon>
        <taxon>Spiralia</taxon>
        <taxon>Lophotrochozoa</taxon>
        <taxon>Platyhelminthes</taxon>
        <taxon>Monogenea</taxon>
        <taxon>Polyopisthocotylea</taxon>
        <taxon>Polystomatidea</taxon>
        <taxon>Polystomatidae</taxon>
        <taxon>Protopolystoma</taxon>
    </lineage>
</organism>
<gene>
    <name evidence="1" type="ORF">PXEA_LOCUS18319</name>
</gene>
<dbReference type="AlphaFoldDB" id="A0A448X0I2"/>
<accession>A0A448X0I2</accession>
<name>A0A448X0I2_9PLAT</name>